<keyword evidence="1" id="KW-1133">Transmembrane helix</keyword>
<feature type="transmembrane region" description="Helical" evidence="1">
    <location>
        <begin position="6"/>
        <end position="21"/>
    </location>
</feature>
<proteinExistence type="predicted"/>
<dbReference type="RefSeq" id="WP_058264496.1">
    <property type="nucleotide sequence ID" value="NZ_FMYN01000001.1"/>
</dbReference>
<dbReference type="Proteomes" id="UP000053797">
    <property type="component" value="Unassembled WGS sequence"/>
</dbReference>
<dbReference type="EMBL" id="LNQL01000001">
    <property type="protein sequence ID" value="KSU49810.1"/>
    <property type="molecule type" value="Genomic_DNA"/>
</dbReference>
<accession>A0A0V8GHX9</accession>
<evidence type="ECO:0000256" key="1">
    <source>
        <dbReference type="SAM" id="Phobius"/>
    </source>
</evidence>
<protein>
    <submittedName>
        <fullName evidence="2">Uncharacterized protein</fullName>
    </submittedName>
</protein>
<sequence>METVGIIIGIVTVCIVQFYLARRGRVWSFIIPAIIIGLGIYWYFGTGPHSADRESLIRIGTCVGLSMMISMAEMGVDSRRKQLKREKERMEIQDL</sequence>
<dbReference type="AlphaFoldDB" id="A0A0V8GHX9"/>
<feature type="transmembrane region" description="Helical" evidence="1">
    <location>
        <begin position="26"/>
        <end position="44"/>
    </location>
</feature>
<evidence type="ECO:0000313" key="2">
    <source>
        <dbReference type="EMBL" id="KSU49810.1"/>
    </source>
</evidence>
<name>A0A0V8GHX9_9BACL</name>
<keyword evidence="1" id="KW-0472">Membrane</keyword>
<keyword evidence="1" id="KW-0812">Transmembrane</keyword>
<comment type="caution">
    <text evidence="2">The sequence shown here is derived from an EMBL/GenBank/DDBJ whole genome shotgun (WGS) entry which is preliminary data.</text>
</comment>
<gene>
    <name evidence="2" type="ORF">AS033_00140</name>
</gene>
<feature type="transmembrane region" description="Helical" evidence="1">
    <location>
        <begin position="56"/>
        <end position="76"/>
    </location>
</feature>
<evidence type="ECO:0000313" key="3">
    <source>
        <dbReference type="Proteomes" id="UP000053797"/>
    </source>
</evidence>
<reference evidence="2 3" key="1">
    <citation type="journal article" date="2015" name="Int. J. Syst. Evol. Microbiol.">
        <title>Exiguobacterium enclense sp. nov., isolated from sediment.</title>
        <authorList>
            <person name="Dastager S.G."/>
            <person name="Mawlankar R."/>
            <person name="Sonalkar V.V."/>
            <person name="Thorat M.N."/>
            <person name="Mual P."/>
            <person name="Verma A."/>
            <person name="Krishnamurthi S."/>
            <person name="Tang S.K."/>
            <person name="Li W.J."/>
        </authorList>
    </citation>
    <scope>NUCLEOTIDE SEQUENCE [LARGE SCALE GENOMIC DNA]</scope>
    <source>
        <strain evidence="2 3">NIO-1109</strain>
    </source>
</reference>
<dbReference type="OrthoDB" id="9954284at2"/>
<organism evidence="2 3">
    <name type="scientific">Exiguobacterium indicum</name>
    <dbReference type="NCBI Taxonomy" id="296995"/>
    <lineage>
        <taxon>Bacteria</taxon>
        <taxon>Bacillati</taxon>
        <taxon>Bacillota</taxon>
        <taxon>Bacilli</taxon>
        <taxon>Bacillales</taxon>
        <taxon>Bacillales Family XII. Incertae Sedis</taxon>
        <taxon>Exiguobacterium</taxon>
    </lineage>
</organism>